<dbReference type="AlphaFoldDB" id="A0A2J7TG64"/>
<gene>
    <name evidence="6" type="ORF">CR492_11635</name>
</gene>
<proteinExistence type="predicted"/>
<keyword evidence="3 6" id="KW-0808">Transferase</keyword>
<dbReference type="Gene3D" id="1.25.40.10">
    <property type="entry name" value="Tetratricopeptide repeat domain"/>
    <property type="match status" value="5"/>
</dbReference>
<dbReference type="SMART" id="SM00028">
    <property type="entry name" value="TPR"/>
    <property type="match status" value="12"/>
</dbReference>
<keyword evidence="4" id="KW-0802">TPR repeat</keyword>
<dbReference type="PROSITE" id="PS50293">
    <property type="entry name" value="TPR_REGION"/>
    <property type="match status" value="2"/>
</dbReference>
<feature type="repeat" description="TPR" evidence="4">
    <location>
        <begin position="261"/>
        <end position="294"/>
    </location>
</feature>
<dbReference type="Pfam" id="PF00515">
    <property type="entry name" value="TPR_1"/>
    <property type="match status" value="1"/>
</dbReference>
<accession>A0A2J7TG64</accession>
<evidence type="ECO:0000313" key="7">
    <source>
        <dbReference type="Proteomes" id="UP000236286"/>
    </source>
</evidence>
<evidence type="ECO:0000313" key="6">
    <source>
        <dbReference type="EMBL" id="PNG25762.1"/>
    </source>
</evidence>
<feature type="coiled-coil region" evidence="5">
    <location>
        <begin position="856"/>
        <end position="883"/>
    </location>
</feature>
<dbReference type="GO" id="GO:0016757">
    <property type="term" value="F:glycosyltransferase activity"/>
    <property type="evidence" value="ECO:0007669"/>
    <property type="project" value="UniProtKB-KW"/>
</dbReference>
<dbReference type="GO" id="GO:0042802">
    <property type="term" value="F:identical protein binding"/>
    <property type="evidence" value="ECO:0007669"/>
    <property type="project" value="InterPro"/>
</dbReference>
<dbReference type="PANTHER" id="PTHR44835">
    <property type="entry name" value="UDP-N-ACETYLGLUCOSAMINE--PEPTIDE N-ACETYLGLUCOSAMINYLTRANSFERASE SPINDLY-RELATED"/>
    <property type="match status" value="1"/>
</dbReference>
<feature type="repeat" description="TPR" evidence="4">
    <location>
        <begin position="125"/>
        <end position="158"/>
    </location>
</feature>
<reference evidence="6 7" key="1">
    <citation type="submission" date="2017-10" db="EMBL/GenBank/DDBJ databases">
        <title>Genome announcement of Methylocella silvestris TVC from permafrost.</title>
        <authorList>
            <person name="Wang J."/>
            <person name="Geng K."/>
            <person name="Ul-Haque F."/>
            <person name="Crombie A.T."/>
            <person name="Street L.E."/>
            <person name="Wookey P.A."/>
            <person name="Murrell J.C."/>
            <person name="Pratscher J."/>
        </authorList>
    </citation>
    <scope>NUCLEOTIDE SEQUENCE [LARGE SCALE GENOMIC DNA]</scope>
    <source>
        <strain evidence="6 7">TVC</strain>
    </source>
</reference>
<feature type="repeat" description="TPR" evidence="4">
    <location>
        <begin position="91"/>
        <end position="124"/>
    </location>
</feature>
<evidence type="ECO:0000256" key="5">
    <source>
        <dbReference type="SAM" id="Coils"/>
    </source>
</evidence>
<dbReference type="InterPro" id="IPR011717">
    <property type="entry name" value="TPR-4"/>
</dbReference>
<dbReference type="InterPro" id="IPR019734">
    <property type="entry name" value="TPR_rpt"/>
</dbReference>
<organism evidence="6 7">
    <name type="scientific">Methylocella silvestris</name>
    <dbReference type="NCBI Taxonomy" id="199596"/>
    <lineage>
        <taxon>Bacteria</taxon>
        <taxon>Pseudomonadati</taxon>
        <taxon>Pseudomonadota</taxon>
        <taxon>Alphaproteobacteria</taxon>
        <taxon>Hyphomicrobiales</taxon>
        <taxon>Beijerinckiaceae</taxon>
        <taxon>Methylocella</taxon>
    </lineage>
</organism>
<feature type="repeat" description="TPR" evidence="4">
    <location>
        <begin position="397"/>
        <end position="430"/>
    </location>
</feature>
<name>A0A2J7TG64_METSI</name>
<evidence type="ECO:0000256" key="3">
    <source>
        <dbReference type="ARBA" id="ARBA00022679"/>
    </source>
</evidence>
<protein>
    <submittedName>
        <fullName evidence="6">Glycosyltransferase</fullName>
    </submittedName>
</protein>
<dbReference type="OrthoDB" id="6193797at2"/>
<feature type="repeat" description="TPR" evidence="4">
    <location>
        <begin position="431"/>
        <end position="464"/>
    </location>
</feature>
<dbReference type="Gene3D" id="3.40.50.2000">
    <property type="entry name" value="Glycogen Phosphorylase B"/>
    <property type="match status" value="1"/>
</dbReference>
<keyword evidence="5" id="KW-0175">Coiled coil</keyword>
<dbReference type="Pfam" id="PF13181">
    <property type="entry name" value="TPR_8"/>
    <property type="match status" value="2"/>
</dbReference>
<feature type="repeat" description="TPR" evidence="4">
    <location>
        <begin position="159"/>
        <end position="192"/>
    </location>
</feature>
<evidence type="ECO:0000256" key="4">
    <source>
        <dbReference type="PROSITE-ProRule" id="PRU00339"/>
    </source>
</evidence>
<dbReference type="EMBL" id="PDZR01000012">
    <property type="protein sequence ID" value="PNG25762.1"/>
    <property type="molecule type" value="Genomic_DNA"/>
</dbReference>
<comment type="pathway">
    <text evidence="1">Protein modification; protein glycosylation.</text>
</comment>
<dbReference type="RefSeq" id="WP_102843917.1">
    <property type="nucleotide sequence ID" value="NZ_PDZR01000012.1"/>
</dbReference>
<feature type="repeat" description="TPR" evidence="4">
    <location>
        <begin position="57"/>
        <end position="90"/>
    </location>
</feature>
<feature type="repeat" description="TPR" evidence="4">
    <location>
        <begin position="295"/>
        <end position="328"/>
    </location>
</feature>
<dbReference type="Pfam" id="PF14559">
    <property type="entry name" value="TPR_19"/>
    <property type="match status" value="1"/>
</dbReference>
<dbReference type="InterPro" id="IPR011990">
    <property type="entry name" value="TPR-like_helical_dom_sf"/>
</dbReference>
<sequence length="928" mass="102736">MSVPKQEIAAVSGQANSRDKALLQAAITRAFAFLNASQPEAALAELGEHSDRAMRSDVACHVFGLVCFNAGDLREALIWFERALTLRPDYFEALSARAILLQRLGQPEDALEAFEDILKLRPNDADVLFSIGVILQSLGRMNEALVAYEGALRARPDHCEALTNRGALLERFGRLAEALSCFEAIITLRPDNGGAHFNRGSVLQKLGRSEDALAAYEAAAQSGPLDPETELNRGNVLQKLGRLDEALVCYDRAARRLGGYPHALYNKGIALQALGRRQAALAAYDAALALDPRYCEAICNRGNLLHEFGRLEDAYAAYADALKIRPAFLPALTNRANICLQWGRLDEAIRHCDEALRHDPKHPQALGLRGAALRRLGRLEEALVSLDLAVTVKPAAPEAWLNRGNVLQEMDKLADAIASYHEALQLYPHYPEALSSLGVALKEQGDVDEALACFDEALHYKPDYPDARNNRAGALLLKGRLKEGFRDFESRWDRSNAPPRTIVPAAARWTGEDLTGKRILVYDEQGLGDLIQFCRYIPLLEERGAEVTLLCRRNMQRLLRGLKSRVRMIDSTDPQGRYDFACALLSLPIGFGVELETIPAQIPYLFVEPQAVAQWSQRIGAGGFRIGICWHGNSAINLKRGFSLDRLGPIASIEGVRLIGLVRGEGRIEIETPQGPICVEGPGPDYDAGPDAFIDCAAAMESLDLVITSDTAIAHLAGALGRPVFVALKHAPDWRWLLHRSDSPWYPTMRLFRQSERDQWQSVFDEMAAAIRLARGKGGNSITPQRAAAQPRGFKPTDPPALIAIPAGVGELIDKITILEIKERRVNDPAKLYNIRFELGLLRKLRDERDLSDPELGLLEAELKKANETLWDVEDALRSCESQNKFDEEFVALARLVYTSNDKRARLKREINLLFNSAIVEEKSYARA</sequence>
<dbReference type="PANTHER" id="PTHR44835:SF1">
    <property type="entry name" value="PROTEIN O-GLCNAC TRANSFERASE"/>
    <property type="match status" value="1"/>
</dbReference>
<dbReference type="Pfam" id="PF07721">
    <property type="entry name" value="TPR_4"/>
    <property type="match status" value="1"/>
</dbReference>
<dbReference type="InterPro" id="IPR046163">
    <property type="entry name" value="DUF6165"/>
</dbReference>
<evidence type="ECO:0000256" key="2">
    <source>
        <dbReference type="ARBA" id="ARBA00022676"/>
    </source>
</evidence>
<dbReference type="Pfam" id="PF13432">
    <property type="entry name" value="TPR_16"/>
    <property type="match status" value="3"/>
</dbReference>
<dbReference type="InterPro" id="IPR051939">
    <property type="entry name" value="Glycosyltr_41/O-GlcNAc_trsf"/>
</dbReference>
<dbReference type="Proteomes" id="UP000236286">
    <property type="component" value="Unassembled WGS sequence"/>
</dbReference>
<dbReference type="Pfam" id="PF19662">
    <property type="entry name" value="DUF6165"/>
    <property type="match status" value="1"/>
</dbReference>
<keyword evidence="2" id="KW-0328">Glycosyltransferase</keyword>
<dbReference type="PROSITE" id="PS50005">
    <property type="entry name" value="TPR"/>
    <property type="match status" value="8"/>
</dbReference>
<dbReference type="SUPFAM" id="SSF48452">
    <property type="entry name" value="TPR-like"/>
    <property type="match status" value="2"/>
</dbReference>
<dbReference type="SUPFAM" id="SSF53756">
    <property type="entry name" value="UDP-Glycosyltransferase/glycogen phosphorylase"/>
    <property type="match status" value="1"/>
</dbReference>
<comment type="caution">
    <text evidence="6">The sequence shown here is derived from an EMBL/GenBank/DDBJ whole genome shotgun (WGS) entry which is preliminary data.</text>
</comment>
<evidence type="ECO:0000256" key="1">
    <source>
        <dbReference type="ARBA" id="ARBA00004922"/>
    </source>
</evidence>